<sequence length="131" mass="13617">MNRPGSRLLLAIPAVLWLAAVGLGAWMARPSPAPTTEAEAPRWMTVKVAADSPAARDWPHFFACSGLAADPALMRATLGLNGGGVESVWHRDGSDTPIRVALAPIDAPSPPDADRILEAASRAVADCGDTP</sequence>
<proteinExistence type="predicted"/>
<protein>
    <recommendedName>
        <fullName evidence="3">Secreted protein</fullName>
    </recommendedName>
</protein>
<evidence type="ECO:0008006" key="3">
    <source>
        <dbReference type="Google" id="ProtNLM"/>
    </source>
</evidence>
<organism evidence="1 2">
    <name type="scientific">Caulobacter segnis</name>
    <dbReference type="NCBI Taxonomy" id="88688"/>
    <lineage>
        <taxon>Bacteria</taxon>
        <taxon>Pseudomonadati</taxon>
        <taxon>Pseudomonadota</taxon>
        <taxon>Alphaproteobacteria</taxon>
        <taxon>Caulobacterales</taxon>
        <taxon>Caulobacteraceae</taxon>
        <taxon>Caulobacter</taxon>
    </lineage>
</organism>
<evidence type="ECO:0000313" key="1">
    <source>
        <dbReference type="EMBL" id="USQ97547.1"/>
    </source>
</evidence>
<gene>
    <name evidence="1" type="ORF">MZV50_08430</name>
</gene>
<keyword evidence="2" id="KW-1185">Reference proteome</keyword>
<dbReference type="Proteomes" id="UP001057520">
    <property type="component" value="Chromosome"/>
</dbReference>
<accession>A0ABY4ZXI3</accession>
<evidence type="ECO:0000313" key="2">
    <source>
        <dbReference type="Proteomes" id="UP001057520"/>
    </source>
</evidence>
<dbReference type="EMBL" id="CP096040">
    <property type="protein sequence ID" value="USQ97547.1"/>
    <property type="molecule type" value="Genomic_DNA"/>
</dbReference>
<reference evidence="1 2" key="1">
    <citation type="submission" date="2022-04" db="EMBL/GenBank/DDBJ databases">
        <title>Genome sequence of soybean root-associated Caulobacter segnis RL271.</title>
        <authorList>
            <person name="Longley R."/>
            <person name="Bonito G."/>
            <person name="Trigodet F."/>
            <person name="Crosson S."/>
            <person name="Fiebig A."/>
        </authorList>
    </citation>
    <scope>NUCLEOTIDE SEQUENCE [LARGE SCALE GENOMIC DNA]</scope>
    <source>
        <strain evidence="1 2">RL271</strain>
    </source>
</reference>
<name>A0ABY4ZXI3_9CAUL</name>